<dbReference type="OrthoDB" id="1572276at2759"/>
<keyword evidence="5" id="KW-1185">Reference proteome</keyword>
<evidence type="ECO:0000256" key="1">
    <source>
        <dbReference type="SAM" id="Coils"/>
    </source>
</evidence>
<sequence>MAHHQLTEARETKLVSFAAEDDGRPTTRRAHFIKPVAKLPHQGAAGFCPPPPLPDCDRPPGAVLYKGWLRPPRRWAAWVEKMELLHGQEWDAAGIRGAIKASTLKIWGQPDLVSLLVQRLWCVETNTFVFPWGEVTPTLEDMAVLGGLPLLGEAAVRPEPLTDHLASLEDKMDWDRKALNSTASRKALHSGWLKLYLDWNGAGGDDQMEHVAFLSLWLSRFVFPGPSSNIIGPHVFPLAARLATGTRLALAPAVLASLYRDLRLIKELAARDHSTGDAVAVVWAPFQLLQMWFWERFSALKPWEGPRSLQPHEPWAARWHGLQATPPAPVRARDFRWRPYADGAEGWAPPPFYPDVGRWVDGSLEEDEAVRSFSRCLAPSLLMGFGCTELYLPHRVAMQLGYDQDIPGVLPNPNAYSDQPWFIYDKPLGEVRFYLPSKLTQAHYTTQYRRWRRNHHRISAPTASTASGEQVPGAPAEFVQLLPAPRHVPLQKETATRKSLLQAGSSSMHGMQCPPPEIPPEGTVPEQDLPAGNPTAEGVRESETNTAVAGSSTEVEPLAMVLVGGEEPLSMLPPPQKRKAEEQPEHHRGFTRASAQQVSPSDLSATTKKVRSSESYSPANSVMGSVGASSSNPLVIDDGDGGGGVDDGVTGGQTDAGEAGASTQETIREMSSRVGELAAEIAVLQEKLTRLTGRHP</sequence>
<feature type="coiled-coil region" evidence="1">
    <location>
        <begin position="667"/>
        <end position="694"/>
    </location>
</feature>
<proteinExistence type="predicted"/>
<gene>
    <name evidence="4" type="ORF">Taro_048891</name>
</gene>
<dbReference type="PANTHER" id="PTHR46033">
    <property type="entry name" value="PROTEIN MAIN-LIKE 2"/>
    <property type="match status" value="1"/>
</dbReference>
<feature type="compositionally biased region" description="Gly residues" evidence="2">
    <location>
        <begin position="641"/>
        <end position="651"/>
    </location>
</feature>
<feature type="region of interest" description="Disordered" evidence="2">
    <location>
        <begin position="567"/>
        <end position="666"/>
    </location>
</feature>
<keyword evidence="1" id="KW-0175">Coiled coil</keyword>
<feature type="compositionally biased region" description="Polar residues" evidence="2">
    <location>
        <begin position="593"/>
        <end position="633"/>
    </location>
</feature>
<dbReference type="InterPro" id="IPR019557">
    <property type="entry name" value="AminoTfrase-like_pln_mobile"/>
</dbReference>
<dbReference type="Proteomes" id="UP000652761">
    <property type="component" value="Unassembled WGS sequence"/>
</dbReference>
<dbReference type="AlphaFoldDB" id="A0A843X9G2"/>
<feature type="region of interest" description="Disordered" evidence="2">
    <location>
        <begin position="503"/>
        <end position="551"/>
    </location>
</feature>
<evidence type="ECO:0000256" key="2">
    <source>
        <dbReference type="SAM" id="MobiDB-lite"/>
    </source>
</evidence>
<comment type="caution">
    <text evidence="4">The sequence shown here is derived from an EMBL/GenBank/DDBJ whole genome shotgun (WGS) entry which is preliminary data.</text>
</comment>
<reference evidence="4" key="1">
    <citation type="submission" date="2017-07" db="EMBL/GenBank/DDBJ databases">
        <title>Taro Niue Genome Assembly and Annotation.</title>
        <authorList>
            <person name="Atibalentja N."/>
            <person name="Keating K."/>
            <person name="Fields C.J."/>
        </authorList>
    </citation>
    <scope>NUCLEOTIDE SEQUENCE</scope>
    <source>
        <strain evidence="4">Niue_2</strain>
        <tissue evidence="4">Leaf</tissue>
    </source>
</reference>
<organism evidence="4 5">
    <name type="scientific">Colocasia esculenta</name>
    <name type="common">Wild taro</name>
    <name type="synonym">Arum esculentum</name>
    <dbReference type="NCBI Taxonomy" id="4460"/>
    <lineage>
        <taxon>Eukaryota</taxon>
        <taxon>Viridiplantae</taxon>
        <taxon>Streptophyta</taxon>
        <taxon>Embryophyta</taxon>
        <taxon>Tracheophyta</taxon>
        <taxon>Spermatophyta</taxon>
        <taxon>Magnoliopsida</taxon>
        <taxon>Liliopsida</taxon>
        <taxon>Araceae</taxon>
        <taxon>Aroideae</taxon>
        <taxon>Colocasieae</taxon>
        <taxon>Colocasia</taxon>
    </lineage>
</organism>
<feature type="compositionally biased region" description="Basic and acidic residues" evidence="2">
    <location>
        <begin position="578"/>
        <end position="588"/>
    </location>
</feature>
<dbReference type="InterPro" id="IPR044824">
    <property type="entry name" value="MAIN-like"/>
</dbReference>
<name>A0A843X9G2_COLES</name>
<protein>
    <recommendedName>
        <fullName evidence="3">Aminotransferase-like plant mobile domain-containing protein</fullName>
    </recommendedName>
</protein>
<dbReference type="PANTHER" id="PTHR46033:SF80">
    <property type="entry name" value="PROTEIN MAIN-LIKE 2-LIKE"/>
    <property type="match status" value="1"/>
</dbReference>
<evidence type="ECO:0000313" key="4">
    <source>
        <dbReference type="EMBL" id="MQM15937.1"/>
    </source>
</evidence>
<accession>A0A843X9G2</accession>
<dbReference type="GO" id="GO:0010073">
    <property type="term" value="P:meristem maintenance"/>
    <property type="evidence" value="ECO:0007669"/>
    <property type="project" value="InterPro"/>
</dbReference>
<dbReference type="EMBL" id="NMUH01006753">
    <property type="protein sequence ID" value="MQM15937.1"/>
    <property type="molecule type" value="Genomic_DNA"/>
</dbReference>
<dbReference type="Pfam" id="PF10536">
    <property type="entry name" value="PMD"/>
    <property type="match status" value="1"/>
</dbReference>
<feature type="domain" description="Aminotransferase-like plant mobile" evidence="3">
    <location>
        <begin position="94"/>
        <end position="451"/>
    </location>
</feature>
<evidence type="ECO:0000259" key="3">
    <source>
        <dbReference type="Pfam" id="PF10536"/>
    </source>
</evidence>
<evidence type="ECO:0000313" key="5">
    <source>
        <dbReference type="Proteomes" id="UP000652761"/>
    </source>
</evidence>